<protein>
    <submittedName>
        <fullName evidence="1">Uncharacterized protein</fullName>
    </submittedName>
</protein>
<gene>
    <name evidence="1" type="ORF">ACFOKC_00100</name>
</gene>
<name>A0ABD5NA74_9EURY</name>
<dbReference type="GeneID" id="69119276"/>
<comment type="caution">
    <text evidence="1">The sequence shown here is derived from an EMBL/GenBank/DDBJ whole genome shotgun (WGS) entry which is preliminary data.</text>
</comment>
<sequence length="60" mass="6964">MTDVLVRSDRDTYTLSDKLRVNHHGWVEHHEDGAVRALTPPNVVDRVLIDVDPEEWVDDE</sequence>
<keyword evidence="2" id="KW-1185">Reference proteome</keyword>
<dbReference type="AlphaFoldDB" id="A0ABD5NA74"/>
<dbReference type="Proteomes" id="UP001595660">
    <property type="component" value="Unassembled WGS sequence"/>
</dbReference>
<evidence type="ECO:0000313" key="2">
    <source>
        <dbReference type="Proteomes" id="UP001595660"/>
    </source>
</evidence>
<dbReference type="EMBL" id="JBHRWN010000001">
    <property type="protein sequence ID" value="MFC3476116.1"/>
    <property type="molecule type" value="Genomic_DNA"/>
</dbReference>
<accession>A0ABD5NA74</accession>
<reference evidence="1 2" key="1">
    <citation type="journal article" date="2019" name="Int. J. Syst. Evol. Microbiol.">
        <title>The Global Catalogue of Microorganisms (GCM) 10K type strain sequencing project: providing services to taxonomists for standard genome sequencing and annotation.</title>
        <authorList>
            <consortium name="The Broad Institute Genomics Platform"/>
            <consortium name="The Broad Institute Genome Sequencing Center for Infectious Disease"/>
            <person name="Wu L."/>
            <person name="Ma J."/>
        </authorList>
    </citation>
    <scope>NUCLEOTIDE SEQUENCE [LARGE SCALE GENOMIC DNA]</scope>
    <source>
        <strain evidence="1 2">CGMCC 1.12562</strain>
    </source>
</reference>
<proteinExistence type="predicted"/>
<dbReference type="RefSeq" id="WP_232572718.1">
    <property type="nucleotide sequence ID" value="NZ_CP089467.1"/>
</dbReference>
<organism evidence="1 2">
    <name type="scientific">Halobacterium litoreum</name>
    <dbReference type="NCBI Taxonomy" id="2039234"/>
    <lineage>
        <taxon>Archaea</taxon>
        <taxon>Methanobacteriati</taxon>
        <taxon>Methanobacteriota</taxon>
        <taxon>Stenosarchaea group</taxon>
        <taxon>Halobacteria</taxon>
        <taxon>Halobacteriales</taxon>
        <taxon>Halobacteriaceae</taxon>
        <taxon>Halobacterium</taxon>
    </lineage>
</organism>
<evidence type="ECO:0000313" key="1">
    <source>
        <dbReference type="EMBL" id="MFC3476116.1"/>
    </source>
</evidence>